<dbReference type="InterPro" id="IPR050770">
    <property type="entry name" value="Intradiol_RC_Dioxygenase"/>
</dbReference>
<keyword evidence="5" id="KW-0560">Oxidoreductase</keyword>
<keyword evidence="6" id="KW-0408">Iron</keyword>
<dbReference type="Proteomes" id="UP000283003">
    <property type="component" value="Unassembled WGS sequence"/>
</dbReference>
<dbReference type="EMBL" id="RXOL01000001">
    <property type="protein sequence ID" value="RVQ69652.1"/>
    <property type="molecule type" value="Genomic_DNA"/>
</dbReference>
<dbReference type="GO" id="GO:0018576">
    <property type="term" value="F:catechol 1,2-dioxygenase activity"/>
    <property type="evidence" value="ECO:0007669"/>
    <property type="project" value="InterPro"/>
</dbReference>
<dbReference type="PANTHER" id="PTHR33711:SF7">
    <property type="entry name" value="INTRADIOL RING-CLEAVAGE DIOXYGENASES DOMAIN-CONTAINING PROTEIN-RELATED"/>
    <property type="match status" value="1"/>
</dbReference>
<dbReference type="OrthoDB" id="9800887at2"/>
<organism evidence="9 10">
    <name type="scientific">Croceicoccus ponticola</name>
    <dbReference type="NCBI Taxonomy" id="2217664"/>
    <lineage>
        <taxon>Bacteria</taxon>
        <taxon>Pseudomonadati</taxon>
        <taxon>Pseudomonadota</taxon>
        <taxon>Alphaproteobacteria</taxon>
        <taxon>Sphingomonadales</taxon>
        <taxon>Erythrobacteraceae</taxon>
        <taxon>Croceicoccus</taxon>
    </lineage>
</organism>
<evidence type="ECO:0000256" key="6">
    <source>
        <dbReference type="ARBA" id="ARBA00023004"/>
    </source>
</evidence>
<keyword evidence="10" id="KW-1185">Reference proteome</keyword>
<dbReference type="RefSeq" id="WP_127611840.1">
    <property type="nucleotide sequence ID" value="NZ_RXOL01000001.1"/>
</dbReference>
<dbReference type="InterPro" id="IPR015889">
    <property type="entry name" value="Intradiol_dOase_core"/>
</dbReference>
<dbReference type="Pfam" id="PF00775">
    <property type="entry name" value="Dioxygenase_C"/>
    <property type="match status" value="1"/>
</dbReference>
<evidence type="ECO:0000313" key="9">
    <source>
        <dbReference type="EMBL" id="RVQ69652.1"/>
    </source>
</evidence>
<comment type="caution">
    <text evidence="9">The sequence shown here is derived from an EMBL/GenBank/DDBJ whole genome shotgun (WGS) entry which is preliminary data.</text>
</comment>
<sequence length="262" mass="28918">MKQIDPNFDHPGHERLKAIYAAVVGKMKEVVREYEITQDELHVAGDYLNRLGQAGFCKSIIDVALAMTSVDVTRNVEGATRPNLEGPFHRLGSPVRADGNLFEEPIPFGSPVLELTGKITDAATGKPLKDAVLDVWQADHEGHYDRVGRHLSGRVAVDDEGNYRVLTAVPKDYSDHDDDPIGELFRAMGRHNRRAAHIHLKVFSGDDCLLTTQLFIPGNPYLASDYVEGAVSDDLIIDMKPSVEDANKFEARFDLAVPGLCD</sequence>
<dbReference type="InterPro" id="IPR000627">
    <property type="entry name" value="Intradiol_dOase_C"/>
</dbReference>
<evidence type="ECO:0000256" key="3">
    <source>
        <dbReference type="ARBA" id="ARBA00022723"/>
    </source>
</evidence>
<name>A0A437H2B7_9SPHN</name>
<dbReference type="GO" id="GO:0009712">
    <property type="term" value="P:catechol-containing compound metabolic process"/>
    <property type="evidence" value="ECO:0007669"/>
    <property type="project" value="InterPro"/>
</dbReference>
<evidence type="ECO:0000313" key="10">
    <source>
        <dbReference type="Proteomes" id="UP000283003"/>
    </source>
</evidence>
<dbReference type="GO" id="GO:0008199">
    <property type="term" value="F:ferric iron binding"/>
    <property type="evidence" value="ECO:0007669"/>
    <property type="project" value="InterPro"/>
</dbReference>
<comment type="similarity">
    <text evidence="2">Belongs to the intradiol ring-cleavage dioxygenase family.</text>
</comment>
<comment type="cofactor">
    <cofactor evidence="1">
        <name>Fe(3+)</name>
        <dbReference type="ChEBI" id="CHEBI:29034"/>
    </cofactor>
</comment>
<protein>
    <recommendedName>
        <fullName evidence="11">Catechol 1,2-dioxygenase</fullName>
    </recommendedName>
</protein>
<keyword evidence="4" id="KW-0223">Dioxygenase</keyword>
<evidence type="ECO:0000256" key="4">
    <source>
        <dbReference type="ARBA" id="ARBA00022964"/>
    </source>
</evidence>
<gene>
    <name evidence="9" type="ORF">EKN06_05695</name>
</gene>
<reference evidence="9 10" key="1">
    <citation type="submission" date="2018-12" db="EMBL/GenBank/DDBJ databases">
        <title>Croceicoccus ponticola sp. nov., a lipolytic bacterium isolated from seawater.</title>
        <authorList>
            <person name="Yoon J.-H."/>
        </authorList>
    </citation>
    <scope>NUCLEOTIDE SEQUENCE [LARGE SCALE GENOMIC DNA]</scope>
    <source>
        <strain evidence="9 10">GM-16</strain>
    </source>
</reference>
<dbReference type="SUPFAM" id="SSF49482">
    <property type="entry name" value="Aromatic compound dioxygenase"/>
    <property type="match status" value="1"/>
</dbReference>
<dbReference type="InterPro" id="IPR007535">
    <property type="entry name" value="Catechol_dOase_N"/>
</dbReference>
<evidence type="ECO:0000256" key="5">
    <source>
        <dbReference type="ARBA" id="ARBA00023002"/>
    </source>
</evidence>
<evidence type="ECO:0000259" key="8">
    <source>
        <dbReference type="Pfam" id="PF04444"/>
    </source>
</evidence>
<evidence type="ECO:0000256" key="2">
    <source>
        <dbReference type="ARBA" id="ARBA00007825"/>
    </source>
</evidence>
<evidence type="ECO:0000256" key="1">
    <source>
        <dbReference type="ARBA" id="ARBA00001965"/>
    </source>
</evidence>
<evidence type="ECO:0000259" key="7">
    <source>
        <dbReference type="Pfam" id="PF00775"/>
    </source>
</evidence>
<keyword evidence="3" id="KW-0479">Metal-binding</keyword>
<feature type="domain" description="Catechol dioxygenase N-terminal" evidence="8">
    <location>
        <begin position="14"/>
        <end position="53"/>
    </location>
</feature>
<dbReference type="PANTHER" id="PTHR33711">
    <property type="entry name" value="DIOXYGENASE, PUTATIVE (AFU_ORTHOLOGUE AFUA_2G02910)-RELATED"/>
    <property type="match status" value="1"/>
</dbReference>
<dbReference type="AlphaFoldDB" id="A0A437H2B7"/>
<dbReference type="Pfam" id="PF04444">
    <property type="entry name" value="Dioxygenase_N"/>
    <property type="match status" value="1"/>
</dbReference>
<evidence type="ECO:0008006" key="11">
    <source>
        <dbReference type="Google" id="ProtNLM"/>
    </source>
</evidence>
<proteinExistence type="inferred from homology"/>
<feature type="domain" description="Intradiol ring-cleavage dioxygenases" evidence="7">
    <location>
        <begin position="85"/>
        <end position="256"/>
    </location>
</feature>
<dbReference type="Gene3D" id="2.60.130.10">
    <property type="entry name" value="Aromatic compound dioxygenase"/>
    <property type="match status" value="1"/>
</dbReference>
<accession>A0A437H2B7</accession>